<dbReference type="SUPFAM" id="SSF53807">
    <property type="entry name" value="Helical backbone' metal receptor"/>
    <property type="match status" value="1"/>
</dbReference>
<dbReference type="OrthoDB" id="2417096at2"/>
<protein>
    <submittedName>
        <fullName evidence="9">ABC transporter substrate-binding protein</fullName>
    </submittedName>
</protein>
<proteinExistence type="inferred from homology"/>
<evidence type="ECO:0000259" key="8">
    <source>
        <dbReference type="PROSITE" id="PS50983"/>
    </source>
</evidence>
<dbReference type="RefSeq" id="WP_155611193.1">
    <property type="nucleotide sequence ID" value="NZ_WNZW01000003.1"/>
</dbReference>
<dbReference type="Gene3D" id="3.40.50.1980">
    <property type="entry name" value="Nitrogenase molybdenum iron protein domain"/>
    <property type="match status" value="2"/>
</dbReference>
<feature type="chain" id="PRO_5039117181" evidence="7">
    <location>
        <begin position="25"/>
        <end position="331"/>
    </location>
</feature>
<evidence type="ECO:0000256" key="7">
    <source>
        <dbReference type="SAM" id="SignalP"/>
    </source>
</evidence>
<keyword evidence="3" id="KW-0813">Transport</keyword>
<dbReference type="InterPro" id="IPR002491">
    <property type="entry name" value="ABC_transptr_periplasmic_BD"/>
</dbReference>
<evidence type="ECO:0000313" key="9">
    <source>
        <dbReference type="EMBL" id="MUG45804.1"/>
    </source>
</evidence>
<evidence type="ECO:0000256" key="1">
    <source>
        <dbReference type="ARBA" id="ARBA00004196"/>
    </source>
</evidence>
<dbReference type="AlphaFoldDB" id="A0A7X2Z1D9"/>
<dbReference type="PROSITE" id="PS50983">
    <property type="entry name" value="FE_B12_PBP"/>
    <property type="match status" value="1"/>
</dbReference>
<dbReference type="PANTHER" id="PTHR30532">
    <property type="entry name" value="IRON III DICITRATE-BINDING PERIPLASMIC PROTEIN"/>
    <property type="match status" value="1"/>
</dbReference>
<comment type="caution">
    <text evidence="9">The sequence shown here is derived from an EMBL/GenBank/DDBJ whole genome shotgun (WGS) entry which is preliminary data.</text>
</comment>
<reference evidence="9 10" key="1">
    <citation type="submission" date="2019-11" db="EMBL/GenBank/DDBJ databases">
        <title>Draft genome sequences of five Paenibacillus species of dairy origin.</title>
        <authorList>
            <person name="Olajide A.M."/>
            <person name="Chen S."/>
            <person name="Lapointe G."/>
        </authorList>
    </citation>
    <scope>NUCLEOTIDE SEQUENCE [LARGE SCALE GENOMIC DNA]</scope>
    <source>
        <strain evidence="9 10">12CR55</strain>
    </source>
</reference>
<evidence type="ECO:0000256" key="5">
    <source>
        <dbReference type="SAM" id="Coils"/>
    </source>
</evidence>
<feature type="coiled-coil region" evidence="5">
    <location>
        <begin position="180"/>
        <end position="207"/>
    </location>
</feature>
<dbReference type="GO" id="GO:0030288">
    <property type="term" value="C:outer membrane-bounded periplasmic space"/>
    <property type="evidence" value="ECO:0007669"/>
    <property type="project" value="TreeGrafter"/>
</dbReference>
<feature type="domain" description="Fe/B12 periplasmic-binding" evidence="8">
    <location>
        <begin position="71"/>
        <end position="331"/>
    </location>
</feature>
<evidence type="ECO:0000256" key="3">
    <source>
        <dbReference type="ARBA" id="ARBA00022448"/>
    </source>
</evidence>
<gene>
    <name evidence="9" type="ORF">GNP95_12465</name>
</gene>
<comment type="subcellular location">
    <subcellularLocation>
        <location evidence="1">Cell envelope</location>
    </subcellularLocation>
</comment>
<dbReference type="PROSITE" id="PS51257">
    <property type="entry name" value="PROKAR_LIPOPROTEIN"/>
    <property type="match status" value="1"/>
</dbReference>
<dbReference type="EMBL" id="WNZW01000003">
    <property type="protein sequence ID" value="MUG45804.1"/>
    <property type="molecule type" value="Genomic_DNA"/>
</dbReference>
<dbReference type="PANTHER" id="PTHR30532:SF29">
    <property type="entry name" value="FE(3+) DICITRATE-BINDING PERIPLASMIC PROTEIN"/>
    <property type="match status" value="1"/>
</dbReference>
<organism evidence="9 10">
    <name type="scientific">Paenibacillus woosongensis</name>
    <dbReference type="NCBI Taxonomy" id="307580"/>
    <lineage>
        <taxon>Bacteria</taxon>
        <taxon>Bacillati</taxon>
        <taxon>Bacillota</taxon>
        <taxon>Bacilli</taxon>
        <taxon>Bacillales</taxon>
        <taxon>Paenibacillaceae</taxon>
        <taxon>Paenibacillus</taxon>
    </lineage>
</organism>
<dbReference type="Proteomes" id="UP000447876">
    <property type="component" value="Unassembled WGS sequence"/>
</dbReference>
<dbReference type="Pfam" id="PF01497">
    <property type="entry name" value="Peripla_BP_2"/>
    <property type="match status" value="1"/>
</dbReference>
<comment type="similarity">
    <text evidence="2">Belongs to the bacterial solute-binding protein 8 family.</text>
</comment>
<feature type="signal peptide" evidence="7">
    <location>
        <begin position="1"/>
        <end position="24"/>
    </location>
</feature>
<sequence length="331" mass="35748">MKRNRKPKYAAAAGILSLVLLLSACSGGSAPVSTNGNASPASGGNQVEESQPAERVLTDSLGHEMKVPANPERIIASYLEDHLVALGVKPVAQWSVADGKTVQNYLQDELKDVPTIPSELPYEAVMSFQPDLILIDSADMAAGDKYEQYSKIAPTYSVGTEQNNDWREELLTVGDVLNKAEEAKKTLADYDAKATEAKEKLQAAIGEKSAAVLWPLGKSTYIVHEKLSSGDVLYRDLGMKVPSVVQEISASATANWNQISAEKLAELDADYIFIVSSAVPLEELLADPIWAGLPAVKHGQIYEFDNESSWLYTGVIANGKIIDDVLNSILK</sequence>
<evidence type="ECO:0000256" key="6">
    <source>
        <dbReference type="SAM" id="MobiDB-lite"/>
    </source>
</evidence>
<evidence type="ECO:0000256" key="2">
    <source>
        <dbReference type="ARBA" id="ARBA00008814"/>
    </source>
</evidence>
<keyword evidence="5" id="KW-0175">Coiled coil</keyword>
<dbReference type="CDD" id="cd01138">
    <property type="entry name" value="FeuA"/>
    <property type="match status" value="1"/>
</dbReference>
<dbReference type="InterPro" id="IPR051313">
    <property type="entry name" value="Bact_iron-sidero_bind"/>
</dbReference>
<feature type="compositionally biased region" description="Polar residues" evidence="6">
    <location>
        <begin position="31"/>
        <end position="49"/>
    </location>
</feature>
<evidence type="ECO:0000313" key="10">
    <source>
        <dbReference type="Proteomes" id="UP000447876"/>
    </source>
</evidence>
<name>A0A7X2Z1D9_9BACL</name>
<feature type="region of interest" description="Disordered" evidence="6">
    <location>
        <begin position="31"/>
        <end position="52"/>
    </location>
</feature>
<keyword evidence="4 7" id="KW-0732">Signal</keyword>
<evidence type="ECO:0000256" key="4">
    <source>
        <dbReference type="ARBA" id="ARBA00022729"/>
    </source>
</evidence>
<accession>A0A7X2Z1D9</accession>
<dbReference type="GO" id="GO:1901678">
    <property type="term" value="P:iron coordination entity transport"/>
    <property type="evidence" value="ECO:0007669"/>
    <property type="project" value="UniProtKB-ARBA"/>
</dbReference>